<dbReference type="AlphaFoldDB" id="A0A6J7E772"/>
<reference evidence="4" key="1">
    <citation type="submission" date="2020-05" db="EMBL/GenBank/DDBJ databases">
        <authorList>
            <person name="Chiriac C."/>
            <person name="Salcher M."/>
            <person name="Ghai R."/>
            <person name="Kavagutti S V."/>
        </authorList>
    </citation>
    <scope>NUCLEOTIDE SEQUENCE</scope>
</reference>
<organism evidence="4">
    <name type="scientific">freshwater metagenome</name>
    <dbReference type="NCBI Taxonomy" id="449393"/>
    <lineage>
        <taxon>unclassified sequences</taxon>
        <taxon>metagenomes</taxon>
        <taxon>ecological metagenomes</taxon>
    </lineage>
</organism>
<dbReference type="GO" id="GO:0016878">
    <property type="term" value="F:acid-thiol ligase activity"/>
    <property type="evidence" value="ECO:0007669"/>
    <property type="project" value="UniProtKB-ARBA"/>
</dbReference>
<dbReference type="InterPro" id="IPR025110">
    <property type="entry name" value="AMP-bd_C"/>
</dbReference>
<dbReference type="SUPFAM" id="SSF56801">
    <property type="entry name" value="Acetyl-CoA synthetase-like"/>
    <property type="match status" value="1"/>
</dbReference>
<dbReference type="InterPro" id="IPR045851">
    <property type="entry name" value="AMP-bd_C_sf"/>
</dbReference>
<proteinExistence type="predicted"/>
<dbReference type="PANTHER" id="PTHR43767">
    <property type="entry name" value="LONG-CHAIN-FATTY-ACID--COA LIGASE"/>
    <property type="match status" value="1"/>
</dbReference>
<dbReference type="PANTHER" id="PTHR43767:SF1">
    <property type="entry name" value="NONRIBOSOMAL PEPTIDE SYNTHASE PES1 (EUROFUNG)-RELATED"/>
    <property type="match status" value="1"/>
</dbReference>
<dbReference type="InterPro" id="IPR000873">
    <property type="entry name" value="AMP-dep_synth/lig_dom"/>
</dbReference>
<dbReference type="EMBL" id="CAFBLT010000001">
    <property type="protein sequence ID" value="CAB4878962.1"/>
    <property type="molecule type" value="Genomic_DNA"/>
</dbReference>
<evidence type="ECO:0000313" key="3">
    <source>
        <dbReference type="EMBL" id="CAB4834393.1"/>
    </source>
</evidence>
<feature type="domain" description="AMP-binding enzyme C-terminal" evidence="2">
    <location>
        <begin position="402"/>
        <end position="476"/>
    </location>
</feature>
<evidence type="ECO:0000259" key="1">
    <source>
        <dbReference type="Pfam" id="PF00501"/>
    </source>
</evidence>
<gene>
    <name evidence="3" type="ORF">UFOPK3164_01655</name>
    <name evidence="4" type="ORF">UFOPK3427_01335</name>
    <name evidence="5" type="ORF">UFOPK4112_00623</name>
</gene>
<dbReference type="EMBL" id="CAFBPM010000004">
    <property type="protein sequence ID" value="CAB5016243.1"/>
    <property type="molecule type" value="Genomic_DNA"/>
</dbReference>
<protein>
    <submittedName>
        <fullName evidence="4">Unannotated protein</fullName>
    </submittedName>
</protein>
<dbReference type="InterPro" id="IPR042099">
    <property type="entry name" value="ANL_N_sf"/>
</dbReference>
<accession>A0A6J7E772</accession>
<sequence>MVMTGEGVSYGTQIHDIAQLDPDGTAIYFIPLEGDDRLVSWRELDEVSTSLAHVLQHRGVKVDDIVAVSLKNSPEHLISCFAIWKVGAVPVPMRWDLPEWERSRVLATMEPVLVIDDPESDLFVEAASASTEPLADVTPPRGWGVCSSGSTGTPKVVMIKTPGLYFLGSPSNLVVETYGPLPQPQRFLVPAPLYHTNGFTATKNLMAGDAIVLLEKFNAAQILDVIERYRVTGFIAATPMLQRLVQVPGIEERDLSSLDWVQQGASPLPIWLGKKWCELVGPEKFYLSYGASEMHGLVTCRGDEWLEHLGTLGRGFTETELRIIDNEGNVLGAGEVGGIYMRTPTGPAGTYIGDNVAPMPQTDDGFVTVGDLGWLDEEGFLFMADRRVDMIVTGAANVFPAEVESALSEHPEILDVVVIGLKDPEWGRRVHAIVQPADHAMPPSTEDVIGFAKERLAPYKVPKTVEFVVSLPRSEAMKLNRAALIAERDGPDEERGPT</sequence>
<dbReference type="Gene3D" id="3.30.300.30">
    <property type="match status" value="1"/>
</dbReference>
<dbReference type="Gene3D" id="3.40.50.12780">
    <property type="entry name" value="N-terminal domain of ligase-like"/>
    <property type="match status" value="1"/>
</dbReference>
<evidence type="ECO:0000313" key="5">
    <source>
        <dbReference type="EMBL" id="CAB5016243.1"/>
    </source>
</evidence>
<dbReference type="EMBL" id="CAFABE010000122">
    <property type="protein sequence ID" value="CAB4834393.1"/>
    <property type="molecule type" value="Genomic_DNA"/>
</dbReference>
<evidence type="ECO:0000313" key="4">
    <source>
        <dbReference type="EMBL" id="CAB4878962.1"/>
    </source>
</evidence>
<dbReference type="Pfam" id="PF00501">
    <property type="entry name" value="AMP-binding"/>
    <property type="match status" value="2"/>
</dbReference>
<dbReference type="Pfam" id="PF13193">
    <property type="entry name" value="AMP-binding_C"/>
    <property type="match status" value="1"/>
</dbReference>
<feature type="domain" description="AMP-dependent synthetase/ligase" evidence="1">
    <location>
        <begin position="18"/>
        <end position="116"/>
    </location>
</feature>
<evidence type="ECO:0000259" key="2">
    <source>
        <dbReference type="Pfam" id="PF13193"/>
    </source>
</evidence>
<name>A0A6J7E772_9ZZZZ</name>
<feature type="domain" description="AMP-dependent synthetase/ligase" evidence="1">
    <location>
        <begin position="147"/>
        <end position="345"/>
    </location>
</feature>
<dbReference type="InterPro" id="IPR050237">
    <property type="entry name" value="ATP-dep_AMP-bd_enzyme"/>
</dbReference>